<evidence type="ECO:0000259" key="1">
    <source>
        <dbReference type="PROSITE" id="PS51746"/>
    </source>
</evidence>
<organism evidence="2 3">
    <name type="scientific">Amedibacillus dolichus</name>
    <dbReference type="NCBI Taxonomy" id="31971"/>
    <lineage>
        <taxon>Bacteria</taxon>
        <taxon>Bacillati</taxon>
        <taxon>Bacillota</taxon>
        <taxon>Erysipelotrichia</taxon>
        <taxon>Erysipelotrichales</taxon>
        <taxon>Erysipelotrichaceae</taxon>
        <taxon>Amedibacillus</taxon>
    </lineage>
</organism>
<name>A0ABT7UCC0_9FIRM</name>
<dbReference type="CDD" id="cd00143">
    <property type="entry name" value="PP2Cc"/>
    <property type="match status" value="1"/>
</dbReference>
<accession>A0ABT7UCC0</accession>
<feature type="domain" description="PPM-type phosphatase" evidence="1">
    <location>
        <begin position="19"/>
        <end position="256"/>
    </location>
</feature>
<sequence length="257" mass="28958">MKFTTVFQTDAGIRKKTNQDSLCIKQAKTREGTVLMAVLCDGMGGLAKGEVASASLIKAFADWFDQDLIFALKEREPLEAVRLQWGDIIQQMNRKIGTYGKLNYLQLGSTVTAFLVMEDDRYLIAHVGDSRLYQISDWEIQQLTTDQSVVAHEIRLGHLTEKEAEDDPRRNILLQCVGASRVVEPQFIQGKIKQGECYMLCSDGFWRRLSQEEMLGGLAPCQNPDDRSLEAHLAALVECDKEREETDNISVIAIKVE</sequence>
<evidence type="ECO:0000313" key="2">
    <source>
        <dbReference type="EMBL" id="MDM8157035.1"/>
    </source>
</evidence>
<dbReference type="SUPFAM" id="SSF81606">
    <property type="entry name" value="PP2C-like"/>
    <property type="match status" value="1"/>
</dbReference>
<dbReference type="RefSeq" id="WP_289607499.1">
    <property type="nucleotide sequence ID" value="NZ_JAUDCG010000017.1"/>
</dbReference>
<dbReference type="EMBL" id="JAUDCG010000017">
    <property type="protein sequence ID" value="MDM8157035.1"/>
    <property type="molecule type" value="Genomic_DNA"/>
</dbReference>
<dbReference type="Gene3D" id="3.60.40.10">
    <property type="entry name" value="PPM-type phosphatase domain"/>
    <property type="match status" value="1"/>
</dbReference>
<gene>
    <name evidence="2" type="ORF">QUV96_05215</name>
</gene>
<reference evidence="2" key="1">
    <citation type="submission" date="2023-06" db="EMBL/GenBank/DDBJ databases">
        <title>Identification and characterization of horizontal gene transfer across gut microbiota members of farm animals based on homology search.</title>
        <authorList>
            <person name="Schwarzerova J."/>
            <person name="Nykrynova M."/>
            <person name="Jureckova K."/>
            <person name="Cejkova D."/>
            <person name="Rychlik I."/>
        </authorList>
    </citation>
    <scope>NUCLEOTIDE SEQUENCE</scope>
    <source>
        <strain evidence="2">ET39</strain>
    </source>
</reference>
<dbReference type="InterPro" id="IPR001932">
    <property type="entry name" value="PPM-type_phosphatase-like_dom"/>
</dbReference>
<dbReference type="SMART" id="SM00331">
    <property type="entry name" value="PP2C_SIG"/>
    <property type="match status" value="1"/>
</dbReference>
<keyword evidence="3" id="KW-1185">Reference proteome</keyword>
<proteinExistence type="predicted"/>
<comment type="caution">
    <text evidence="2">The sequence shown here is derived from an EMBL/GenBank/DDBJ whole genome shotgun (WGS) entry which is preliminary data.</text>
</comment>
<evidence type="ECO:0000313" key="3">
    <source>
        <dbReference type="Proteomes" id="UP001529340"/>
    </source>
</evidence>
<dbReference type="InterPro" id="IPR036457">
    <property type="entry name" value="PPM-type-like_dom_sf"/>
</dbReference>
<dbReference type="InterPro" id="IPR015655">
    <property type="entry name" value="PP2C"/>
</dbReference>
<protein>
    <submittedName>
        <fullName evidence="2">Protein phosphatase 2C domain-containing protein</fullName>
    </submittedName>
</protein>
<dbReference type="PANTHER" id="PTHR47992">
    <property type="entry name" value="PROTEIN PHOSPHATASE"/>
    <property type="match status" value="1"/>
</dbReference>
<reference evidence="2" key="2">
    <citation type="submission" date="2023-06" db="EMBL/GenBank/DDBJ databases">
        <authorList>
            <person name="Zeman M."/>
            <person name="Kubasova T."/>
            <person name="Jahodarova E."/>
            <person name="Nykrynova M."/>
            <person name="Rychlik I."/>
        </authorList>
    </citation>
    <scope>NUCLEOTIDE SEQUENCE</scope>
    <source>
        <strain evidence="2">ET39</strain>
    </source>
</reference>
<dbReference type="Proteomes" id="UP001529340">
    <property type="component" value="Unassembled WGS sequence"/>
</dbReference>
<dbReference type="Pfam" id="PF13672">
    <property type="entry name" value="PP2C_2"/>
    <property type="match status" value="1"/>
</dbReference>
<dbReference type="PROSITE" id="PS51746">
    <property type="entry name" value="PPM_2"/>
    <property type="match status" value="1"/>
</dbReference>
<dbReference type="SMART" id="SM00332">
    <property type="entry name" value="PP2Cc"/>
    <property type="match status" value="1"/>
</dbReference>